<comment type="caution">
    <text evidence="1">The sequence shown here is derived from an EMBL/GenBank/DDBJ whole genome shotgun (WGS) entry which is preliminary data.</text>
</comment>
<proteinExistence type="predicted"/>
<dbReference type="RefSeq" id="WP_118097044.1">
    <property type="nucleotide sequence ID" value="NZ_QRVL01000003.1"/>
</dbReference>
<evidence type="ECO:0000313" key="2">
    <source>
        <dbReference type="Proteomes" id="UP000266172"/>
    </source>
</evidence>
<sequence>MIDLHDSHGKHIANFVNGQLHDTHGRNIGHFLEREGIFIDMNGRYLGEIVDKKRLLYRNNSPYKFVSFGIYGNYGNVGNYGNYGNIGSCCYGGFSDVTIK</sequence>
<dbReference type="EMBL" id="QRVL01000003">
    <property type="protein sequence ID" value="RGS41278.1"/>
    <property type="molecule type" value="Genomic_DNA"/>
</dbReference>
<gene>
    <name evidence="1" type="ORF">DWX93_06380</name>
</gene>
<reference evidence="1 2" key="1">
    <citation type="submission" date="2018-08" db="EMBL/GenBank/DDBJ databases">
        <title>A genome reference for cultivated species of the human gut microbiota.</title>
        <authorList>
            <person name="Zou Y."/>
            <person name="Xue W."/>
            <person name="Luo G."/>
        </authorList>
    </citation>
    <scope>NUCLEOTIDE SEQUENCE [LARGE SCALE GENOMIC DNA]</scope>
    <source>
        <strain evidence="1 2">AF22-12AC</strain>
    </source>
</reference>
<protein>
    <submittedName>
        <fullName evidence="1">Uncharacterized protein</fullName>
    </submittedName>
</protein>
<accession>A0A395VCP3</accession>
<dbReference type="Proteomes" id="UP000266172">
    <property type="component" value="Unassembled WGS sequence"/>
</dbReference>
<dbReference type="AlphaFoldDB" id="A0A395VCP3"/>
<evidence type="ECO:0000313" key="1">
    <source>
        <dbReference type="EMBL" id="RGS41278.1"/>
    </source>
</evidence>
<organism evidence="1 2">
    <name type="scientific">Roseburia hominis</name>
    <dbReference type="NCBI Taxonomy" id="301301"/>
    <lineage>
        <taxon>Bacteria</taxon>
        <taxon>Bacillati</taxon>
        <taxon>Bacillota</taxon>
        <taxon>Clostridia</taxon>
        <taxon>Lachnospirales</taxon>
        <taxon>Lachnospiraceae</taxon>
        <taxon>Roseburia</taxon>
    </lineage>
</organism>
<name>A0A395VCP3_9FIRM</name>